<evidence type="ECO:0000313" key="2">
    <source>
        <dbReference type="Proteomes" id="UP000520814"/>
    </source>
</evidence>
<reference evidence="1 2" key="1">
    <citation type="submission" date="2020-08" db="EMBL/GenBank/DDBJ databases">
        <title>Genomic Encyclopedia of Type Strains, Phase IV (KMG-IV): sequencing the most valuable type-strain genomes for metagenomic binning, comparative biology and taxonomic classification.</title>
        <authorList>
            <person name="Goeker M."/>
        </authorList>
    </citation>
    <scope>NUCLEOTIDE SEQUENCE [LARGE SCALE GENOMIC DNA]</scope>
    <source>
        <strain evidence="1 2">DSM 23562</strain>
    </source>
</reference>
<dbReference type="RefSeq" id="WP_184198945.1">
    <property type="nucleotide sequence ID" value="NZ_JACHGW010000003.1"/>
</dbReference>
<organism evidence="1 2">
    <name type="scientific">Armatimonas rosea</name>
    <dbReference type="NCBI Taxonomy" id="685828"/>
    <lineage>
        <taxon>Bacteria</taxon>
        <taxon>Bacillati</taxon>
        <taxon>Armatimonadota</taxon>
        <taxon>Armatimonadia</taxon>
        <taxon>Armatimonadales</taxon>
        <taxon>Armatimonadaceae</taxon>
        <taxon>Armatimonas</taxon>
    </lineage>
</organism>
<proteinExistence type="predicted"/>
<accession>A0A7W9W6N4</accession>
<evidence type="ECO:0000313" key="1">
    <source>
        <dbReference type="EMBL" id="MBB6051619.1"/>
    </source>
</evidence>
<name>A0A7W9W6N4_ARMRO</name>
<protein>
    <submittedName>
        <fullName evidence="1">Uncharacterized protein</fullName>
    </submittedName>
</protein>
<dbReference type="Proteomes" id="UP000520814">
    <property type="component" value="Unassembled WGS sequence"/>
</dbReference>
<comment type="caution">
    <text evidence="1">The sequence shown here is derived from an EMBL/GenBank/DDBJ whole genome shotgun (WGS) entry which is preliminary data.</text>
</comment>
<dbReference type="EMBL" id="JACHGW010000003">
    <property type="protein sequence ID" value="MBB6051619.1"/>
    <property type="molecule type" value="Genomic_DNA"/>
</dbReference>
<sequence length="184" mass="19352">MQVTNWMSWEGGVDLVASTIAGAEQPNVIVHIARLVHTPLGSAASGMVFYQPDPSAAPLFMGFVSTDPQIGAYFGPNIFAGTPFESAPVLPAQIEVFASQPGTVGCRVTIEGFEIETRLSELGVLELVERPFGEPLPFVQQGIEAAAGQLSLKINGEAIPIFPLPIGLSGGPCAVWSPTGVYTR</sequence>
<dbReference type="AlphaFoldDB" id="A0A7W9W6N4"/>
<keyword evidence="2" id="KW-1185">Reference proteome</keyword>
<gene>
    <name evidence="1" type="ORF">HNQ39_003429</name>
</gene>